<accession>A0A9N9HV93</accession>
<comment type="caution">
    <text evidence="1">The sequence shown here is derived from an EMBL/GenBank/DDBJ whole genome shotgun (WGS) entry which is preliminary data.</text>
</comment>
<evidence type="ECO:0000313" key="2">
    <source>
        <dbReference type="Proteomes" id="UP000789508"/>
    </source>
</evidence>
<dbReference type="AlphaFoldDB" id="A0A9N9HV93"/>
<protein>
    <submittedName>
        <fullName evidence="1">5759_t:CDS:1</fullName>
    </submittedName>
</protein>
<reference evidence="1" key="1">
    <citation type="submission" date="2021-06" db="EMBL/GenBank/DDBJ databases">
        <authorList>
            <person name="Kallberg Y."/>
            <person name="Tangrot J."/>
            <person name="Rosling A."/>
        </authorList>
    </citation>
    <scope>NUCLEOTIDE SEQUENCE</scope>
    <source>
        <strain evidence="1">FL130A</strain>
    </source>
</reference>
<organism evidence="1 2">
    <name type="scientific">Ambispora leptoticha</name>
    <dbReference type="NCBI Taxonomy" id="144679"/>
    <lineage>
        <taxon>Eukaryota</taxon>
        <taxon>Fungi</taxon>
        <taxon>Fungi incertae sedis</taxon>
        <taxon>Mucoromycota</taxon>
        <taxon>Glomeromycotina</taxon>
        <taxon>Glomeromycetes</taxon>
        <taxon>Archaeosporales</taxon>
        <taxon>Ambisporaceae</taxon>
        <taxon>Ambispora</taxon>
    </lineage>
</organism>
<gene>
    <name evidence="1" type="ORF">ALEPTO_LOCUS11789</name>
</gene>
<keyword evidence="2" id="KW-1185">Reference proteome</keyword>
<dbReference type="Proteomes" id="UP000789508">
    <property type="component" value="Unassembled WGS sequence"/>
</dbReference>
<dbReference type="EMBL" id="CAJVPS010021455">
    <property type="protein sequence ID" value="CAG8707558.1"/>
    <property type="molecule type" value="Genomic_DNA"/>
</dbReference>
<proteinExistence type="predicted"/>
<evidence type="ECO:0000313" key="1">
    <source>
        <dbReference type="EMBL" id="CAG8707558.1"/>
    </source>
</evidence>
<feature type="non-terminal residue" evidence="1">
    <location>
        <position position="1"/>
    </location>
</feature>
<sequence>PVVVMEDHTEAVVYVRSLSKRNFVYAFIKETTLDRTVWNTT</sequence>
<name>A0A9N9HV93_9GLOM</name>